<feature type="compositionally biased region" description="Acidic residues" evidence="1">
    <location>
        <begin position="212"/>
        <end position="230"/>
    </location>
</feature>
<evidence type="ECO:0000313" key="2">
    <source>
        <dbReference type="Proteomes" id="UP000515153"/>
    </source>
</evidence>
<feature type="compositionally biased region" description="Polar residues" evidence="1">
    <location>
        <begin position="500"/>
        <end position="519"/>
    </location>
</feature>
<sequence>MDDFSRPAKRQRRENATPLSFTIDIPLHPTYHRGTHPPPSKIQLLPEHSDNTAYIVQKIIHPSGRKLPENVRKRPFYIIGWKDPELREARVGVECMRAYTYVSPRQVEEFEYQDLLAREAAEEQQAQKEVDALLAQQQQQQESQKAGAPKKRGRPGRPPKKKTTADENDGRRVPSLSTPQKSRLNLSADNLQDLQNEMEDRIRSQNSIMVLGEDEDEEAEEDDEDEDEDEMLQRVLLQQAERNNKADRLDTDFTIAIPSRPPARTQPASRRGRGPGRPPKVKSLDTPQTTVPQAEPSRPRPGVRPTRGPKQRVPDRSSARIPESREITPAPSLSESTIVARPTFTKQPSLISVHDSSISSRSSGSPRDVSVQRGTLAKTKRESTTPIPLPSYVRSIPKDAPPTSRSPPLPKAQKDEAPNEDAMAVDMPDEWEVLRLEGFKVEEHNGKKTRFFKVRWKGDWPADQNPSWESEDCIDRDTVREFLRLCKEKKKEASTKPHLGTSTASPGPVTAKTQGTLNGWLQPGRGAAPAS</sequence>
<feature type="compositionally biased region" description="Low complexity" evidence="1">
    <location>
        <begin position="136"/>
        <end position="147"/>
    </location>
</feature>
<feature type="compositionally biased region" description="Basic residues" evidence="1">
    <location>
        <begin position="148"/>
        <end position="162"/>
    </location>
</feature>
<dbReference type="GeneID" id="41962334"/>
<dbReference type="KEGG" id="pgri:PgNI_07412"/>
<dbReference type="Gene3D" id="2.40.50.40">
    <property type="match status" value="1"/>
</dbReference>
<keyword evidence="2" id="KW-1185">Reference proteome</keyword>
<accession>A0A6P8B3X5</accession>
<dbReference type="RefSeq" id="XP_030981724.1">
    <property type="nucleotide sequence ID" value="XM_031127425.1"/>
</dbReference>
<dbReference type="AlphaFoldDB" id="A0A6P8B3X5"/>
<feature type="compositionally biased region" description="Basic and acidic residues" evidence="1">
    <location>
        <begin position="242"/>
        <end position="251"/>
    </location>
</feature>
<gene>
    <name evidence="3" type="ORF">PgNI_07412</name>
</gene>
<reference evidence="3" key="1">
    <citation type="journal article" date="2019" name="Mol. Biol. Evol.">
        <title>Blast fungal genomes show frequent chromosomal changes, gene gains and losses, and effector gene turnover.</title>
        <authorList>
            <person name="Gomez Luciano L.B."/>
            <person name="Jason Tsai I."/>
            <person name="Chuma I."/>
            <person name="Tosa Y."/>
            <person name="Chen Y.H."/>
            <person name="Li J.Y."/>
            <person name="Li M.Y."/>
            <person name="Jade Lu M.Y."/>
            <person name="Nakayashiki H."/>
            <person name="Li W.H."/>
        </authorList>
    </citation>
    <scope>NUCLEOTIDE SEQUENCE</scope>
    <source>
        <strain evidence="3">NI907</strain>
    </source>
</reference>
<feature type="region of interest" description="Disordered" evidence="1">
    <location>
        <begin position="490"/>
        <end position="531"/>
    </location>
</feature>
<name>A0A6P8B3X5_PYRGI</name>
<feature type="region of interest" description="Disordered" evidence="1">
    <location>
        <begin position="127"/>
        <end position="187"/>
    </location>
</feature>
<evidence type="ECO:0000256" key="1">
    <source>
        <dbReference type="SAM" id="MobiDB-lite"/>
    </source>
</evidence>
<protein>
    <recommendedName>
        <fullName evidence="4">Chromo domain-containing protein</fullName>
    </recommendedName>
</protein>
<organism evidence="2 3">
    <name type="scientific">Pyricularia grisea</name>
    <name type="common">Crabgrass-specific blast fungus</name>
    <name type="synonym">Magnaporthe grisea</name>
    <dbReference type="NCBI Taxonomy" id="148305"/>
    <lineage>
        <taxon>Eukaryota</taxon>
        <taxon>Fungi</taxon>
        <taxon>Dikarya</taxon>
        <taxon>Ascomycota</taxon>
        <taxon>Pezizomycotina</taxon>
        <taxon>Sordariomycetes</taxon>
        <taxon>Sordariomycetidae</taxon>
        <taxon>Magnaporthales</taxon>
        <taxon>Pyriculariaceae</taxon>
        <taxon>Pyricularia</taxon>
    </lineage>
</organism>
<dbReference type="Proteomes" id="UP000515153">
    <property type="component" value="Unplaced"/>
</dbReference>
<evidence type="ECO:0008006" key="4">
    <source>
        <dbReference type="Google" id="ProtNLM"/>
    </source>
</evidence>
<proteinExistence type="predicted"/>
<dbReference type="CDD" id="cd00024">
    <property type="entry name" value="CD_CSD"/>
    <property type="match status" value="1"/>
</dbReference>
<evidence type="ECO:0000313" key="3">
    <source>
        <dbReference type="RefSeq" id="XP_030981724.1"/>
    </source>
</evidence>
<feature type="compositionally biased region" description="Basic and acidic residues" evidence="1">
    <location>
        <begin position="312"/>
        <end position="326"/>
    </location>
</feature>
<feature type="region of interest" description="Disordered" evidence="1">
    <location>
        <begin position="200"/>
        <end position="425"/>
    </location>
</feature>
<reference evidence="3" key="3">
    <citation type="submission" date="2025-08" db="UniProtKB">
        <authorList>
            <consortium name="RefSeq"/>
        </authorList>
    </citation>
    <scope>IDENTIFICATION</scope>
    <source>
        <strain evidence="3">NI907</strain>
    </source>
</reference>
<feature type="compositionally biased region" description="Basic and acidic residues" evidence="1">
    <location>
        <begin position="163"/>
        <end position="172"/>
    </location>
</feature>
<feature type="compositionally biased region" description="Low complexity" evidence="1">
    <location>
        <begin position="348"/>
        <end position="369"/>
    </location>
</feature>
<reference evidence="3" key="2">
    <citation type="submission" date="2019-10" db="EMBL/GenBank/DDBJ databases">
        <authorList>
            <consortium name="NCBI Genome Project"/>
        </authorList>
    </citation>
    <scope>NUCLEOTIDE SEQUENCE</scope>
    <source>
        <strain evidence="3">NI907</strain>
    </source>
</reference>
<feature type="compositionally biased region" description="Polar residues" evidence="1">
    <location>
        <begin position="175"/>
        <end position="187"/>
    </location>
</feature>